<accession>A0A1R3HB92</accession>
<dbReference type="GO" id="GO:0016174">
    <property type="term" value="F:NAD(P)H oxidase H2O2-forming activity"/>
    <property type="evidence" value="ECO:0007669"/>
    <property type="project" value="TreeGrafter"/>
</dbReference>
<dbReference type="OrthoDB" id="167398at2759"/>
<evidence type="ECO:0000256" key="10">
    <source>
        <dbReference type="ARBA" id="ARBA00022989"/>
    </source>
</evidence>
<dbReference type="GO" id="GO:0004601">
    <property type="term" value="F:peroxidase activity"/>
    <property type="evidence" value="ECO:0007669"/>
    <property type="project" value="UniProtKB-KW"/>
</dbReference>
<dbReference type="PROSITE" id="PS51384">
    <property type="entry name" value="FAD_FR"/>
    <property type="match status" value="1"/>
</dbReference>
<protein>
    <submittedName>
        <fullName evidence="17">Calcium-binding EF-hand</fullName>
    </submittedName>
</protein>
<evidence type="ECO:0000256" key="14">
    <source>
        <dbReference type="SAM" id="Phobius"/>
    </source>
</evidence>
<keyword evidence="12 14" id="KW-0472">Membrane</keyword>
<sequence length="617" mass="69805">MKDRSTNLAGDASNDGSRKWMLESIEIDKMADVPLNDASRNPFSDQPSLSNAYTRHPSTVSSGLPRNSSTSAGGLPRNSSTSAGLPRNPSTSAGFSRNTSTSAGLPRTTSTSPGLNRNSSRLTSFRRLMSTARKRNNGGPPVIPKVQRTTSSAAKGLQSLRFLDRTVTGKETDAWKSIERRFDQFAVDDRLSRRRRINPDDGITKEELQSFWQEMTNQDLDSRLQIFFDMCDKDGDGKLSEEEVKEILVSSACANKLGKFKEQAARYAALIMEELDPDHLGYIEGSAEALKLDMALILIPVCRRTLTKLRSTFLHKLIPFDDNINFHKLIAVAIAIWSFLHTFMHLACNYPAISSAPKEKFDKFLGPSLNYTQPTYMDLVNNTVGLTGVFMVIMMTFSFTLATHNFRRNVVKLPWPFTVLAGFNAFWYAHHLLVLVYIQLIMHGYFLIFAKAWYLKTTWMYLAVPMVIYASERVLTRVQDVKHQVDVIKAVIYTGNVLALYVSKPPGFKYKSGMYLFVKCPDVSKFEWHPFSITSAPKDDYLSVHIRTLGDWTKELREHFQKVCEPPTVEAKRGNLLRMETRANKKSDPTKDYDQEKAEQEKLVLDSSCFVLLYSPP</sequence>
<feature type="transmembrane region" description="Helical" evidence="14">
    <location>
        <begin position="379"/>
        <end position="401"/>
    </location>
</feature>
<dbReference type="Pfam" id="PF01794">
    <property type="entry name" value="Ferric_reduct"/>
    <property type="match status" value="1"/>
</dbReference>
<comment type="subcellular location">
    <subcellularLocation>
        <location evidence="1">Membrane</location>
        <topology evidence="1">Multi-pass membrane protein</topology>
    </subcellularLocation>
</comment>
<dbReference type="Gramene" id="OMO67594">
    <property type="protein sequence ID" value="OMO67594"/>
    <property type="gene ID" value="CCACVL1_20427"/>
</dbReference>
<dbReference type="FunFam" id="2.40.30.10:FF:000019">
    <property type="entry name" value="Respiratory burst oxidase homolog A"/>
    <property type="match status" value="1"/>
</dbReference>
<dbReference type="Proteomes" id="UP000188268">
    <property type="component" value="Unassembled WGS sequence"/>
</dbReference>
<dbReference type="InterPro" id="IPR013623">
    <property type="entry name" value="NADPH_Ox"/>
</dbReference>
<dbReference type="AlphaFoldDB" id="A0A1R3HB92"/>
<feature type="region of interest" description="Disordered" evidence="13">
    <location>
        <begin position="33"/>
        <end position="151"/>
    </location>
</feature>
<proteinExistence type="inferred from homology"/>
<dbReference type="SUPFAM" id="SSF63380">
    <property type="entry name" value="Riboflavin synthase domain-like"/>
    <property type="match status" value="1"/>
</dbReference>
<keyword evidence="6" id="KW-0479">Metal-binding</keyword>
<dbReference type="InterPro" id="IPR013130">
    <property type="entry name" value="Fe3_Rdtase_TM_dom"/>
</dbReference>
<feature type="domain" description="EF-hand" evidence="15">
    <location>
        <begin position="219"/>
        <end position="254"/>
    </location>
</feature>
<feature type="transmembrane region" description="Helical" evidence="14">
    <location>
        <begin position="436"/>
        <end position="454"/>
    </location>
</feature>
<gene>
    <name evidence="17" type="ORF">CCACVL1_20427</name>
</gene>
<evidence type="ECO:0000256" key="6">
    <source>
        <dbReference type="ARBA" id="ARBA00022723"/>
    </source>
</evidence>
<evidence type="ECO:0000259" key="15">
    <source>
        <dbReference type="PROSITE" id="PS50222"/>
    </source>
</evidence>
<keyword evidence="11" id="KW-0560">Oxidoreductase</keyword>
<dbReference type="InterPro" id="IPR017938">
    <property type="entry name" value="Riboflavin_synthase-like_b-brl"/>
</dbReference>
<dbReference type="SMART" id="SM00054">
    <property type="entry name" value="EFh"/>
    <property type="match status" value="1"/>
</dbReference>
<dbReference type="Pfam" id="PF08022">
    <property type="entry name" value="FAD_binding_8"/>
    <property type="match status" value="1"/>
</dbReference>
<evidence type="ECO:0000256" key="8">
    <source>
        <dbReference type="ARBA" id="ARBA00022837"/>
    </source>
</evidence>
<dbReference type="InterPro" id="IPR002048">
    <property type="entry name" value="EF_hand_dom"/>
</dbReference>
<dbReference type="Pfam" id="PF08414">
    <property type="entry name" value="NADPH_Ox"/>
    <property type="match status" value="1"/>
</dbReference>
<feature type="transmembrane region" description="Helical" evidence="14">
    <location>
        <begin position="329"/>
        <end position="353"/>
    </location>
</feature>
<feature type="domain" description="FAD-binding FR-type" evidence="16">
    <location>
        <begin position="480"/>
        <end position="589"/>
    </location>
</feature>
<keyword evidence="10 14" id="KW-1133">Transmembrane helix</keyword>
<keyword evidence="4" id="KW-0285">Flavoprotein</keyword>
<dbReference type="Gene3D" id="1.10.238.10">
    <property type="entry name" value="EF-hand"/>
    <property type="match status" value="2"/>
</dbReference>
<keyword evidence="3" id="KW-0575">Peroxidase</keyword>
<evidence type="ECO:0000256" key="2">
    <source>
        <dbReference type="ARBA" id="ARBA00007975"/>
    </source>
</evidence>
<evidence type="ECO:0000256" key="13">
    <source>
        <dbReference type="SAM" id="MobiDB-lite"/>
    </source>
</evidence>
<evidence type="ECO:0000256" key="7">
    <source>
        <dbReference type="ARBA" id="ARBA00022827"/>
    </source>
</evidence>
<keyword evidence="9" id="KW-0521">NADP</keyword>
<dbReference type="GO" id="GO:0005886">
    <property type="term" value="C:plasma membrane"/>
    <property type="evidence" value="ECO:0007669"/>
    <property type="project" value="TreeGrafter"/>
</dbReference>
<dbReference type="InterPro" id="IPR013112">
    <property type="entry name" value="FAD-bd_8"/>
</dbReference>
<feature type="compositionally biased region" description="Polar residues" evidence="13">
    <location>
        <begin position="38"/>
        <end position="123"/>
    </location>
</feature>
<evidence type="ECO:0000256" key="3">
    <source>
        <dbReference type="ARBA" id="ARBA00022559"/>
    </source>
</evidence>
<dbReference type="STRING" id="210143.A0A1R3HB92"/>
<evidence type="ECO:0000256" key="4">
    <source>
        <dbReference type="ARBA" id="ARBA00022630"/>
    </source>
</evidence>
<reference evidence="17 18" key="1">
    <citation type="submission" date="2013-09" db="EMBL/GenBank/DDBJ databases">
        <title>Corchorus capsularis genome sequencing.</title>
        <authorList>
            <person name="Alam M."/>
            <person name="Haque M.S."/>
            <person name="Islam M.S."/>
            <person name="Emdad E.M."/>
            <person name="Islam M.M."/>
            <person name="Ahmed B."/>
            <person name="Halim A."/>
            <person name="Hossen Q.M.M."/>
            <person name="Hossain M.Z."/>
            <person name="Ahmed R."/>
            <person name="Khan M.M."/>
            <person name="Islam R."/>
            <person name="Rashid M.M."/>
            <person name="Khan S.A."/>
            <person name="Rahman M.S."/>
            <person name="Alam M."/>
        </authorList>
    </citation>
    <scope>NUCLEOTIDE SEQUENCE [LARGE SCALE GENOMIC DNA]</scope>
    <source>
        <strain evidence="18">cv. CVL-1</strain>
        <tissue evidence="17">Whole seedling</tissue>
    </source>
</reference>
<dbReference type="InterPro" id="IPR050369">
    <property type="entry name" value="RBOH/FRE"/>
</dbReference>
<comment type="similarity">
    <text evidence="2">Belongs to the RBOH (TC 5.B.1.3) family.</text>
</comment>
<dbReference type="CDD" id="cd00051">
    <property type="entry name" value="EFh"/>
    <property type="match status" value="2"/>
</dbReference>
<evidence type="ECO:0000259" key="16">
    <source>
        <dbReference type="PROSITE" id="PS51384"/>
    </source>
</evidence>
<dbReference type="InterPro" id="IPR011992">
    <property type="entry name" value="EF-hand-dom_pair"/>
</dbReference>
<keyword evidence="7" id="KW-0274">FAD</keyword>
<feature type="region of interest" description="Disordered" evidence="13">
    <location>
        <begin position="578"/>
        <end position="599"/>
    </location>
</feature>
<dbReference type="SUPFAM" id="SSF47473">
    <property type="entry name" value="EF-hand"/>
    <property type="match status" value="1"/>
</dbReference>
<evidence type="ECO:0000256" key="9">
    <source>
        <dbReference type="ARBA" id="ARBA00022857"/>
    </source>
</evidence>
<evidence type="ECO:0000256" key="5">
    <source>
        <dbReference type="ARBA" id="ARBA00022692"/>
    </source>
</evidence>
<evidence type="ECO:0000313" key="17">
    <source>
        <dbReference type="EMBL" id="OMO67594.1"/>
    </source>
</evidence>
<dbReference type="GO" id="GO:0005509">
    <property type="term" value="F:calcium ion binding"/>
    <property type="evidence" value="ECO:0007669"/>
    <property type="project" value="InterPro"/>
</dbReference>
<evidence type="ECO:0000256" key="1">
    <source>
        <dbReference type="ARBA" id="ARBA00004141"/>
    </source>
</evidence>
<name>A0A1R3HB92_COCAP</name>
<dbReference type="InterPro" id="IPR018247">
    <property type="entry name" value="EF_Hand_1_Ca_BS"/>
</dbReference>
<evidence type="ECO:0000313" key="18">
    <source>
        <dbReference type="Proteomes" id="UP000188268"/>
    </source>
</evidence>
<organism evidence="17 18">
    <name type="scientific">Corchorus capsularis</name>
    <name type="common">Jute</name>
    <dbReference type="NCBI Taxonomy" id="210143"/>
    <lineage>
        <taxon>Eukaryota</taxon>
        <taxon>Viridiplantae</taxon>
        <taxon>Streptophyta</taxon>
        <taxon>Embryophyta</taxon>
        <taxon>Tracheophyta</taxon>
        <taxon>Spermatophyta</taxon>
        <taxon>Magnoliopsida</taxon>
        <taxon>eudicotyledons</taxon>
        <taxon>Gunneridae</taxon>
        <taxon>Pentapetalae</taxon>
        <taxon>rosids</taxon>
        <taxon>malvids</taxon>
        <taxon>Malvales</taxon>
        <taxon>Malvaceae</taxon>
        <taxon>Grewioideae</taxon>
        <taxon>Apeibeae</taxon>
        <taxon>Corchorus</taxon>
    </lineage>
</organism>
<dbReference type="PROSITE" id="PS50222">
    <property type="entry name" value="EF_HAND_2"/>
    <property type="match status" value="1"/>
</dbReference>
<dbReference type="PANTHER" id="PTHR11972:SF54">
    <property type="entry name" value="RESPIRATORY BURST OXIDASE HOMOLOG PROTEIN J-RELATED"/>
    <property type="match status" value="1"/>
</dbReference>
<keyword evidence="18" id="KW-1185">Reference proteome</keyword>
<comment type="caution">
    <text evidence="17">The sequence shown here is derived from an EMBL/GenBank/DDBJ whole genome shotgun (WGS) entry which is preliminary data.</text>
</comment>
<dbReference type="InterPro" id="IPR017927">
    <property type="entry name" value="FAD-bd_FR_type"/>
</dbReference>
<dbReference type="Gene3D" id="2.40.30.10">
    <property type="entry name" value="Translation factors"/>
    <property type="match status" value="1"/>
</dbReference>
<feature type="compositionally biased region" description="Basic and acidic residues" evidence="13">
    <location>
        <begin position="579"/>
        <end position="599"/>
    </location>
</feature>
<evidence type="ECO:0000256" key="11">
    <source>
        <dbReference type="ARBA" id="ARBA00023002"/>
    </source>
</evidence>
<keyword evidence="8" id="KW-0106">Calcium</keyword>
<dbReference type="EMBL" id="AWWV01012392">
    <property type="protein sequence ID" value="OMO67594.1"/>
    <property type="molecule type" value="Genomic_DNA"/>
</dbReference>
<keyword evidence="5 14" id="KW-0812">Transmembrane</keyword>
<evidence type="ECO:0000256" key="12">
    <source>
        <dbReference type="ARBA" id="ARBA00023136"/>
    </source>
</evidence>
<dbReference type="PANTHER" id="PTHR11972">
    <property type="entry name" value="NADPH OXIDASE"/>
    <property type="match status" value="1"/>
</dbReference>
<dbReference type="PROSITE" id="PS00018">
    <property type="entry name" value="EF_HAND_1"/>
    <property type="match status" value="1"/>
</dbReference>